<dbReference type="InterPro" id="IPR006549">
    <property type="entry name" value="HAD-SF_hydro_IIIA"/>
</dbReference>
<evidence type="ECO:0000256" key="6">
    <source>
        <dbReference type="ARBA" id="ARBA00031828"/>
    </source>
</evidence>
<dbReference type="GO" id="GO:0005737">
    <property type="term" value="C:cytoplasm"/>
    <property type="evidence" value="ECO:0007669"/>
    <property type="project" value="UniProtKB-SubCell"/>
</dbReference>
<comment type="caution">
    <text evidence="11">The sequence shown here is derived from an EMBL/GenBank/DDBJ whole genome shotgun (WGS) entry which is preliminary data.</text>
</comment>
<dbReference type="InterPro" id="IPR004446">
    <property type="entry name" value="Heptose_bisP_phosphatase"/>
</dbReference>
<evidence type="ECO:0000256" key="9">
    <source>
        <dbReference type="PIRSR" id="PIRSR004682-3"/>
    </source>
</evidence>
<dbReference type="GO" id="GO:0046872">
    <property type="term" value="F:metal ion binding"/>
    <property type="evidence" value="ECO:0007669"/>
    <property type="project" value="UniProtKB-KW"/>
</dbReference>
<keyword evidence="4 7" id="KW-0378">Hydrolase</keyword>
<gene>
    <name evidence="11" type="primary">gmhB</name>
    <name evidence="11" type="ORF">OLX77_11965</name>
</gene>
<dbReference type="NCBIfam" id="TIGR01656">
    <property type="entry name" value="Histidinol-ppas"/>
    <property type="match status" value="1"/>
</dbReference>
<dbReference type="Gene3D" id="3.40.50.1000">
    <property type="entry name" value="HAD superfamily/HAD-like"/>
    <property type="match status" value="1"/>
</dbReference>
<feature type="binding site" evidence="10">
    <location>
        <position position="10"/>
    </location>
    <ligand>
        <name>Mg(2+)</name>
        <dbReference type="ChEBI" id="CHEBI:18420"/>
    </ligand>
</feature>
<keyword evidence="2 7" id="KW-0963">Cytoplasm</keyword>
<name>A0A9X4RN32_9BACT</name>
<comment type="cofactor">
    <cofactor evidence="10">
        <name>Mg(2+)</name>
        <dbReference type="ChEBI" id="CHEBI:18420"/>
    </cofactor>
</comment>
<dbReference type="InterPro" id="IPR006543">
    <property type="entry name" value="Histidinol-phos"/>
</dbReference>
<keyword evidence="10" id="KW-0862">Zinc</keyword>
<dbReference type="InterPro" id="IPR023214">
    <property type="entry name" value="HAD_sf"/>
</dbReference>
<evidence type="ECO:0000256" key="2">
    <source>
        <dbReference type="ARBA" id="ARBA00022490"/>
    </source>
</evidence>
<evidence type="ECO:0000256" key="7">
    <source>
        <dbReference type="PIRNR" id="PIRNR004682"/>
    </source>
</evidence>
<keyword evidence="3 10" id="KW-0479">Metal-binding</keyword>
<evidence type="ECO:0000256" key="5">
    <source>
        <dbReference type="ARBA" id="ARBA00023277"/>
    </source>
</evidence>
<evidence type="ECO:0000313" key="11">
    <source>
        <dbReference type="EMBL" id="MDG4476870.1"/>
    </source>
</evidence>
<comment type="cofactor">
    <cofactor evidence="10">
        <name>Zn(2+)</name>
        <dbReference type="ChEBI" id="CHEBI:29105"/>
    </cofactor>
</comment>
<dbReference type="GO" id="GO:0005975">
    <property type="term" value="P:carbohydrate metabolic process"/>
    <property type="evidence" value="ECO:0007669"/>
    <property type="project" value="InterPro"/>
</dbReference>
<dbReference type="Proteomes" id="UP001154240">
    <property type="component" value="Unassembled WGS sequence"/>
</dbReference>
<dbReference type="Pfam" id="PF13242">
    <property type="entry name" value="Hydrolase_like"/>
    <property type="match status" value="1"/>
</dbReference>
<organism evidence="11 12">
    <name type="scientific">Thiovibrio frasassiensis</name>
    <dbReference type="NCBI Taxonomy" id="2984131"/>
    <lineage>
        <taxon>Bacteria</taxon>
        <taxon>Pseudomonadati</taxon>
        <taxon>Thermodesulfobacteriota</taxon>
        <taxon>Desulfobulbia</taxon>
        <taxon>Desulfobulbales</taxon>
        <taxon>Thiovibrionaceae</taxon>
        <taxon>Thiovibrio</taxon>
    </lineage>
</organism>
<dbReference type="GO" id="GO:0016791">
    <property type="term" value="F:phosphatase activity"/>
    <property type="evidence" value="ECO:0007669"/>
    <property type="project" value="InterPro"/>
</dbReference>
<evidence type="ECO:0000256" key="10">
    <source>
        <dbReference type="PIRSR" id="PIRSR004682-4"/>
    </source>
</evidence>
<dbReference type="AlphaFoldDB" id="A0A9X4RN32"/>
<protein>
    <recommendedName>
        <fullName evidence="6 7">D,D-heptose 1,7-bisphosphate phosphatase</fullName>
        <ecNumber evidence="7">3.1.3.-</ecNumber>
    </recommendedName>
</protein>
<feature type="active site" description="Nucleophile" evidence="8">
    <location>
        <position position="8"/>
    </location>
</feature>
<feature type="site" description="Contributes to substrate recognition" evidence="9">
    <location>
        <position position="107"/>
    </location>
</feature>
<evidence type="ECO:0000313" key="12">
    <source>
        <dbReference type="Proteomes" id="UP001154240"/>
    </source>
</evidence>
<keyword evidence="5 7" id="KW-0119">Carbohydrate metabolism</keyword>
<feature type="site" description="Stabilizes the phosphoryl group" evidence="9">
    <location>
        <position position="108"/>
    </location>
</feature>
<comment type="subcellular location">
    <subcellularLocation>
        <location evidence="1 7">Cytoplasm</location>
    </subcellularLocation>
</comment>
<dbReference type="PIRSF" id="PIRSF004682">
    <property type="entry name" value="GmhB"/>
    <property type="match status" value="1"/>
</dbReference>
<dbReference type="InterPro" id="IPR036412">
    <property type="entry name" value="HAD-like_sf"/>
</dbReference>
<evidence type="ECO:0000256" key="1">
    <source>
        <dbReference type="ARBA" id="ARBA00004496"/>
    </source>
</evidence>
<feature type="binding site" evidence="10">
    <location>
        <position position="106"/>
    </location>
    <ligand>
        <name>Zn(2+)</name>
        <dbReference type="ChEBI" id="CHEBI:29105"/>
    </ligand>
</feature>
<dbReference type="EC" id="3.1.3.-" evidence="7"/>
<accession>A0A9X4RN32</accession>
<dbReference type="NCBIfam" id="NF006506">
    <property type="entry name" value="PRK08942.1"/>
    <property type="match status" value="1"/>
</dbReference>
<feature type="binding site" evidence="10">
    <location>
        <position position="89"/>
    </location>
    <ligand>
        <name>Zn(2+)</name>
        <dbReference type="ChEBI" id="CHEBI:29105"/>
    </ligand>
</feature>
<dbReference type="PANTHER" id="PTHR42891">
    <property type="entry name" value="D-GLYCERO-BETA-D-MANNO-HEPTOSE-1,7-BISPHOSPHATE 7-PHOSPHATASE"/>
    <property type="match status" value="1"/>
</dbReference>
<feature type="binding site" evidence="10">
    <location>
        <position position="91"/>
    </location>
    <ligand>
        <name>Zn(2+)</name>
        <dbReference type="ChEBI" id="CHEBI:29105"/>
    </ligand>
</feature>
<dbReference type="RefSeq" id="WP_307633835.1">
    <property type="nucleotide sequence ID" value="NZ_JAPHEH010000001.1"/>
</dbReference>
<dbReference type="SUPFAM" id="SSF56784">
    <property type="entry name" value="HAD-like"/>
    <property type="match status" value="1"/>
</dbReference>
<reference evidence="11" key="1">
    <citation type="journal article" date="2022" name="bioRxiv">
        <title>Thiovibrio frasassiensisgen. nov., sp. nov., an autotrophic, elemental sulfur disproportionating bacterium isolated from sulfidic karst sediment, and proposal of Thiovibrionaceae fam. nov.</title>
        <authorList>
            <person name="Aronson H."/>
            <person name="Thomas C."/>
            <person name="Bhattacharyya M."/>
            <person name="Eckstein S."/>
            <person name="Jensen S."/>
            <person name="Barco R."/>
            <person name="Macalady J."/>
            <person name="Amend J."/>
        </authorList>
    </citation>
    <scope>NUCLEOTIDE SEQUENCE</scope>
    <source>
        <strain evidence="11">RS19-109</strain>
    </source>
</reference>
<keyword evidence="12" id="KW-1185">Reference proteome</keyword>
<evidence type="ECO:0000256" key="4">
    <source>
        <dbReference type="ARBA" id="ARBA00022801"/>
    </source>
</evidence>
<feature type="binding site" evidence="10">
    <location>
        <position position="104"/>
    </location>
    <ligand>
        <name>Zn(2+)</name>
        <dbReference type="ChEBI" id="CHEBI:29105"/>
    </ligand>
</feature>
<dbReference type="CDD" id="cd07503">
    <property type="entry name" value="HAD_HisB-N"/>
    <property type="match status" value="1"/>
</dbReference>
<sequence>MRPAVFLDRDGTINEQMGYINHITRFVMLPRAAAAIRLLNEQGIPVVVVSNQSGLARGYFPESLIAEVHAKMTGALSEAGAHVDGIYFCPHHPEAKEARFRLACDCRKPKPGLFLQAAAELDLDLARSYVVGDRWSDLKAAAAVQAKGVLVLTGYGRGDYEYIGPKQPVQPAYVAEDLYAAVQWIVQDMAG</sequence>
<proteinExistence type="inferred from homology"/>
<feature type="binding site" evidence="10">
    <location>
        <position position="8"/>
    </location>
    <ligand>
        <name>Mg(2+)</name>
        <dbReference type="ChEBI" id="CHEBI:18420"/>
    </ligand>
</feature>
<feature type="binding site" evidence="10">
    <location>
        <position position="133"/>
    </location>
    <ligand>
        <name>Mg(2+)</name>
        <dbReference type="ChEBI" id="CHEBI:18420"/>
    </ligand>
</feature>
<evidence type="ECO:0000256" key="8">
    <source>
        <dbReference type="PIRSR" id="PIRSR004682-1"/>
    </source>
</evidence>
<comment type="similarity">
    <text evidence="7">Belongs to the gmhB family.</text>
</comment>
<feature type="active site" description="Proton donor" evidence="8">
    <location>
        <position position="10"/>
    </location>
</feature>
<dbReference type="PANTHER" id="PTHR42891:SF1">
    <property type="entry name" value="D-GLYCERO-BETA-D-MANNO-HEPTOSE-1,7-BISPHOSPHATE 7-PHOSPHATASE"/>
    <property type="match status" value="1"/>
</dbReference>
<reference evidence="11" key="2">
    <citation type="submission" date="2022-10" db="EMBL/GenBank/DDBJ databases">
        <authorList>
            <person name="Aronson H.S."/>
        </authorList>
    </citation>
    <scope>NUCLEOTIDE SEQUENCE</scope>
    <source>
        <strain evidence="11">RS19-109</strain>
    </source>
</reference>
<dbReference type="NCBIfam" id="TIGR01662">
    <property type="entry name" value="HAD-SF-IIIA"/>
    <property type="match status" value="1"/>
</dbReference>
<keyword evidence="10" id="KW-0460">Magnesium</keyword>
<dbReference type="EMBL" id="JAPHEH010000001">
    <property type="protein sequence ID" value="MDG4476870.1"/>
    <property type="molecule type" value="Genomic_DNA"/>
</dbReference>
<feature type="site" description="Stabilizes the phosphoryl group" evidence="9">
    <location>
        <position position="50"/>
    </location>
</feature>
<evidence type="ECO:0000256" key="3">
    <source>
        <dbReference type="ARBA" id="ARBA00022723"/>
    </source>
</evidence>